<evidence type="ECO:0000313" key="2">
    <source>
        <dbReference type="EMBL" id="HAR50591.1"/>
    </source>
</evidence>
<accession>A0A348W7S9</accession>
<comment type="caution">
    <text evidence="2">The sequence shown here is derived from an EMBL/GenBank/DDBJ whole genome shotgun (WGS) entry which is preliminary data.</text>
</comment>
<dbReference type="InterPro" id="IPR024535">
    <property type="entry name" value="RHGA/B-epi-like_pectate_lyase"/>
</dbReference>
<dbReference type="InterPro" id="IPR012334">
    <property type="entry name" value="Pectin_lyas_fold"/>
</dbReference>
<gene>
    <name evidence="2" type="ORF">DCS45_01780</name>
</gene>
<dbReference type="Gene3D" id="2.160.20.10">
    <property type="entry name" value="Single-stranded right-handed beta-helix, Pectin lyase-like"/>
    <property type="match status" value="1"/>
</dbReference>
<sequence>MNKAITDGVVFMPPAFAMGLDQWSSGDGTPGSDSYQGAGNAALVAADQDFGGALELTKSQTTQKLRHFGETPILPGCYLQVRARVKAVSGNFPTLRIAAWAGGAGNLHVTGVTETGPEVTLTSYGEVVEISAIIGVGQRSGVDMAWGPGAIYGHFGLDMTGPNGGVVRIDDIEIEDITAAFRGQSTDWVDVRDYGAVGDGTTDNHAAFEAADAAAQGRDVLVPEGVYRLGDSVTLQSRVRFQGIVTMAADKILSLNGSYDLPSYIDAFGDEELGFRKAFQALLNNSGHESLDLCGRLITLTEPVDMQAAVVDKDNYSQRRYIKNGQFSAHGNGSWATEVVTSQASYSLTDSLKLTNVTNVANIPLGAVIEGTGVGREVYVAEVDVAQQEIALSQQLYDAEGTQVFTFRRFKYLLDFSGFVKLSKFSLSNIEFQCSGVCSGVMLPGSGTGFHFRDCFITRPKDRG</sequence>
<name>A0A348W7S9_9RHOB</name>
<evidence type="ECO:0000313" key="3">
    <source>
        <dbReference type="Proteomes" id="UP000264719"/>
    </source>
</evidence>
<dbReference type="Pfam" id="PF12708">
    <property type="entry name" value="Pect-lyase_RHGA_epim"/>
    <property type="match status" value="1"/>
</dbReference>
<dbReference type="EMBL" id="DMVW01000023">
    <property type="protein sequence ID" value="HAR50591.1"/>
    <property type="molecule type" value="Genomic_DNA"/>
</dbReference>
<organism evidence="2 3">
    <name type="scientific">Roseovarius nubinhibens</name>
    <dbReference type="NCBI Taxonomy" id="314263"/>
    <lineage>
        <taxon>Bacteria</taxon>
        <taxon>Pseudomonadati</taxon>
        <taxon>Pseudomonadota</taxon>
        <taxon>Alphaproteobacteria</taxon>
        <taxon>Rhodobacterales</taxon>
        <taxon>Roseobacteraceae</taxon>
        <taxon>Roseovarius</taxon>
    </lineage>
</organism>
<protein>
    <recommendedName>
        <fullName evidence="1">Rhamnogalacturonase A/B/Epimerase-like pectate lyase domain-containing protein</fullName>
    </recommendedName>
</protein>
<dbReference type="AlphaFoldDB" id="A0A348W7S9"/>
<proteinExistence type="predicted"/>
<dbReference type="Proteomes" id="UP000264719">
    <property type="component" value="Unassembled WGS sequence"/>
</dbReference>
<reference evidence="2 3" key="1">
    <citation type="journal article" date="2018" name="Nat. Biotechnol.">
        <title>A standardized bacterial taxonomy based on genome phylogeny substantially revises the tree of life.</title>
        <authorList>
            <person name="Parks D.H."/>
            <person name="Chuvochina M."/>
            <person name="Waite D.W."/>
            <person name="Rinke C."/>
            <person name="Skarshewski A."/>
            <person name="Chaumeil P.A."/>
            <person name="Hugenholtz P."/>
        </authorList>
    </citation>
    <scope>NUCLEOTIDE SEQUENCE [LARGE SCALE GENOMIC DNA]</scope>
    <source>
        <strain evidence="2">UBA9169</strain>
    </source>
</reference>
<feature type="non-terminal residue" evidence="2">
    <location>
        <position position="464"/>
    </location>
</feature>
<evidence type="ECO:0000259" key="1">
    <source>
        <dbReference type="Pfam" id="PF12708"/>
    </source>
</evidence>
<feature type="domain" description="Rhamnogalacturonase A/B/Epimerase-like pectate lyase" evidence="1">
    <location>
        <begin position="188"/>
        <end position="243"/>
    </location>
</feature>
<dbReference type="SUPFAM" id="SSF51126">
    <property type="entry name" value="Pectin lyase-like"/>
    <property type="match status" value="1"/>
</dbReference>
<dbReference type="InterPro" id="IPR011050">
    <property type="entry name" value="Pectin_lyase_fold/virulence"/>
</dbReference>